<accession>A0ABM6C8W9</accession>
<protein>
    <submittedName>
        <fullName evidence="1">Uncharacterized protein</fullName>
    </submittedName>
</protein>
<evidence type="ECO:0000313" key="2">
    <source>
        <dbReference type="Proteomes" id="UP000078551"/>
    </source>
</evidence>
<reference evidence="1 2" key="1">
    <citation type="submission" date="2015-11" db="EMBL/GenBank/DDBJ databases">
        <title>The limits of bacterial species coexistence and the symbiotic plasmid transference in sympatric Rhizobium populations.</title>
        <authorList>
            <person name="Perez-Carrascal O.M."/>
            <person name="VanInsberghe D."/>
            <person name="Juarez S."/>
            <person name="Polz M.F."/>
            <person name="Vinuesa P."/>
            <person name="Gonzalez V."/>
        </authorList>
    </citation>
    <scope>NUCLEOTIDE SEQUENCE [LARGE SCALE GENOMIC DNA]</scope>
    <source>
        <strain evidence="1 2">N771</strain>
    </source>
</reference>
<sequence>MIRALAVLIILTIGALVLVSFLSMAHAKQEQVKPEEPLPTAEKQIPAPPKCRQPMRINFWVMGENGKLKLAGSRIIEGTC</sequence>
<evidence type="ECO:0000313" key="1">
    <source>
        <dbReference type="EMBL" id="ANL84658.1"/>
    </source>
</evidence>
<gene>
    <name evidence="1" type="ORF">AMC81_CH01877</name>
</gene>
<keyword evidence="2" id="KW-1185">Reference proteome</keyword>
<dbReference type="Proteomes" id="UP000078551">
    <property type="component" value="Chromosome"/>
</dbReference>
<name>A0ABM6C8W9_9HYPH</name>
<proteinExistence type="predicted"/>
<organism evidence="1 2">
    <name type="scientific">Rhizobium phaseoli</name>
    <dbReference type="NCBI Taxonomy" id="396"/>
    <lineage>
        <taxon>Bacteria</taxon>
        <taxon>Pseudomonadati</taxon>
        <taxon>Pseudomonadota</taxon>
        <taxon>Alphaproteobacteria</taxon>
        <taxon>Hyphomicrobiales</taxon>
        <taxon>Rhizobiaceae</taxon>
        <taxon>Rhizobium/Agrobacterium group</taxon>
        <taxon>Rhizobium</taxon>
    </lineage>
</organism>
<dbReference type="EMBL" id="CP013568">
    <property type="protein sequence ID" value="ANL84658.1"/>
    <property type="molecule type" value="Genomic_DNA"/>
</dbReference>
<dbReference type="RefSeq" id="WP_064832544.1">
    <property type="nucleotide sequence ID" value="NZ_CP013568.1"/>
</dbReference>